<evidence type="ECO:0000313" key="3">
    <source>
        <dbReference type="Proteomes" id="UP000253729"/>
    </source>
</evidence>
<sequence>MHLHPMSRAKAYSSSSPSLKPTVIPRAPEHKDTTTLNLPTRDLLAVTQRVPLSDAFPVIEDHAVARSAEITPSVPIAMIVAARLATRHLGAATVGRA</sequence>
<name>A0A3F3PYY6_9EURO</name>
<reference evidence="2 3" key="1">
    <citation type="submission" date="2018-07" db="EMBL/GenBank/DDBJ databases">
        <title>The genomes of Aspergillus section Nigri reveals drivers in fungal speciation.</title>
        <authorList>
            <consortium name="DOE Joint Genome Institute"/>
            <person name="Vesth T.C."/>
            <person name="Nybo J."/>
            <person name="Theobald S."/>
            <person name="Brandl J."/>
            <person name="Frisvad J.C."/>
            <person name="Nielsen K.F."/>
            <person name="Lyhne E.K."/>
            <person name="Kogle M.E."/>
            <person name="Kuo A."/>
            <person name="Riley R."/>
            <person name="Clum A."/>
            <person name="Nolan M."/>
            <person name="Lipzen A."/>
            <person name="Salamov A."/>
            <person name="Henrissat B."/>
            <person name="Wiebenga A."/>
            <person name="De vries R.P."/>
            <person name="Grigoriev I.V."/>
            <person name="Mortensen U.H."/>
            <person name="Andersen M.R."/>
            <person name="Baker S.E."/>
        </authorList>
    </citation>
    <scope>NUCLEOTIDE SEQUENCE [LARGE SCALE GENOMIC DNA]</scope>
    <source>
        <strain evidence="2 3">CBS 139.54b</strain>
    </source>
</reference>
<feature type="region of interest" description="Disordered" evidence="1">
    <location>
        <begin position="1"/>
        <end position="36"/>
    </location>
</feature>
<proteinExistence type="predicted"/>
<dbReference type="Proteomes" id="UP000253729">
    <property type="component" value="Unassembled WGS sequence"/>
</dbReference>
<gene>
    <name evidence="2" type="ORF">BDQ94DRAFT_145557</name>
</gene>
<dbReference type="GeneID" id="38135021"/>
<keyword evidence="3" id="KW-1185">Reference proteome</keyword>
<organism evidence="2 3">
    <name type="scientific">Aspergillus welwitschiae</name>
    <dbReference type="NCBI Taxonomy" id="1341132"/>
    <lineage>
        <taxon>Eukaryota</taxon>
        <taxon>Fungi</taxon>
        <taxon>Dikarya</taxon>
        <taxon>Ascomycota</taxon>
        <taxon>Pezizomycotina</taxon>
        <taxon>Eurotiomycetes</taxon>
        <taxon>Eurotiomycetidae</taxon>
        <taxon>Eurotiales</taxon>
        <taxon>Aspergillaceae</taxon>
        <taxon>Aspergillus</taxon>
        <taxon>Aspergillus subgen. Circumdati</taxon>
    </lineage>
</organism>
<dbReference type="EMBL" id="KZ852051">
    <property type="protein sequence ID" value="RDH32160.1"/>
    <property type="molecule type" value="Genomic_DNA"/>
</dbReference>
<evidence type="ECO:0000256" key="1">
    <source>
        <dbReference type="SAM" id="MobiDB-lite"/>
    </source>
</evidence>
<evidence type="ECO:0000313" key="2">
    <source>
        <dbReference type="EMBL" id="RDH32160.1"/>
    </source>
</evidence>
<protein>
    <submittedName>
        <fullName evidence="2">Uncharacterized protein</fullName>
    </submittedName>
</protein>
<dbReference type="AlphaFoldDB" id="A0A3F3PYY6"/>
<accession>A0A3F3PYY6</accession>
<dbReference type="RefSeq" id="XP_026625182.1">
    <property type="nucleotide sequence ID" value="XM_026766665.1"/>
</dbReference>